<feature type="domain" description="BLUF" evidence="1">
    <location>
        <begin position="7"/>
        <end position="98"/>
    </location>
</feature>
<name>A0A1I0I7B7_9BACT</name>
<keyword evidence="3" id="KW-1185">Reference proteome</keyword>
<evidence type="ECO:0000259" key="1">
    <source>
        <dbReference type="PROSITE" id="PS50925"/>
    </source>
</evidence>
<proteinExistence type="predicted"/>
<dbReference type="SMART" id="SM01034">
    <property type="entry name" value="BLUF"/>
    <property type="match status" value="1"/>
</dbReference>
<dbReference type="RefSeq" id="WP_177189863.1">
    <property type="nucleotide sequence ID" value="NZ_FOHS01000004.1"/>
</dbReference>
<dbReference type="InterPro" id="IPR007024">
    <property type="entry name" value="BLUF_domain"/>
</dbReference>
<protein>
    <submittedName>
        <fullName evidence="2">Sensors of blue-light using FAD</fullName>
    </submittedName>
</protein>
<reference evidence="3" key="1">
    <citation type="submission" date="2016-10" db="EMBL/GenBank/DDBJ databases">
        <authorList>
            <person name="Varghese N."/>
            <person name="Submissions S."/>
        </authorList>
    </citation>
    <scope>NUCLEOTIDE SEQUENCE [LARGE SCALE GENOMIC DNA]</scope>
    <source>
        <strain evidence="3">DSM 15310</strain>
    </source>
</reference>
<organism evidence="2 3">
    <name type="scientific">Hymenobacter actinosclerus</name>
    <dbReference type="NCBI Taxonomy" id="82805"/>
    <lineage>
        <taxon>Bacteria</taxon>
        <taxon>Pseudomonadati</taxon>
        <taxon>Bacteroidota</taxon>
        <taxon>Cytophagia</taxon>
        <taxon>Cytophagales</taxon>
        <taxon>Hymenobacteraceae</taxon>
        <taxon>Hymenobacter</taxon>
    </lineage>
</organism>
<evidence type="ECO:0000313" key="3">
    <source>
        <dbReference type="Proteomes" id="UP000198697"/>
    </source>
</evidence>
<dbReference type="PROSITE" id="PS50925">
    <property type="entry name" value="BLUF"/>
    <property type="match status" value="1"/>
</dbReference>
<dbReference type="EMBL" id="FOHS01000004">
    <property type="protein sequence ID" value="SET91816.1"/>
    <property type="molecule type" value="Genomic_DNA"/>
</dbReference>
<dbReference type="STRING" id="82805.SAMN04487998_3153"/>
<sequence length="145" mass="16422">MSVLPSLFRLVYQSQATPPFNECMLDALLRKARSHNQAHHLTGLLLYVEGEFMQVLEGPEPALSQLYGRIQQDPRHIDVRTLAYEPITARAFPDWRMGYAQVSPAEMRQATGFLPLLHTPGLATHPPAELWDLLRGFVRGVTMDK</sequence>
<dbReference type="Pfam" id="PF04940">
    <property type="entry name" value="BLUF"/>
    <property type="match status" value="1"/>
</dbReference>
<dbReference type="InterPro" id="IPR036046">
    <property type="entry name" value="Acylphosphatase-like_dom_sf"/>
</dbReference>
<dbReference type="AlphaFoldDB" id="A0A1I0I7B7"/>
<dbReference type="SUPFAM" id="SSF54975">
    <property type="entry name" value="Acylphosphatase/BLUF domain-like"/>
    <property type="match status" value="1"/>
</dbReference>
<dbReference type="GO" id="GO:0009882">
    <property type="term" value="F:blue light photoreceptor activity"/>
    <property type="evidence" value="ECO:0007669"/>
    <property type="project" value="InterPro"/>
</dbReference>
<dbReference type="Proteomes" id="UP000198697">
    <property type="component" value="Unassembled WGS sequence"/>
</dbReference>
<evidence type="ECO:0000313" key="2">
    <source>
        <dbReference type="EMBL" id="SET91816.1"/>
    </source>
</evidence>
<accession>A0A1I0I7B7</accession>
<gene>
    <name evidence="2" type="ORF">SAMN04487998_3153</name>
</gene>
<dbReference type="Gene3D" id="3.30.70.100">
    <property type="match status" value="1"/>
</dbReference>
<dbReference type="GO" id="GO:0071949">
    <property type="term" value="F:FAD binding"/>
    <property type="evidence" value="ECO:0007669"/>
    <property type="project" value="InterPro"/>
</dbReference>